<feature type="region of interest" description="Disordered" evidence="2">
    <location>
        <begin position="177"/>
        <end position="202"/>
    </location>
</feature>
<dbReference type="InterPro" id="IPR023561">
    <property type="entry name" value="Carbonic_anhydrase_a-class"/>
</dbReference>
<dbReference type="EMBL" id="QCYY01002291">
    <property type="protein sequence ID" value="ROT71480.1"/>
    <property type="molecule type" value="Genomic_DNA"/>
</dbReference>
<dbReference type="SMART" id="SM01057">
    <property type="entry name" value="Carb_anhydrase"/>
    <property type="match status" value="1"/>
</dbReference>
<dbReference type="Gene3D" id="3.10.200.10">
    <property type="entry name" value="Alpha carbonic anhydrase"/>
    <property type="match status" value="1"/>
</dbReference>
<feature type="compositionally biased region" description="Low complexity" evidence="2">
    <location>
        <begin position="177"/>
        <end position="187"/>
    </location>
</feature>
<dbReference type="GO" id="GO:0004089">
    <property type="term" value="F:carbonate dehydratase activity"/>
    <property type="evidence" value="ECO:0007669"/>
    <property type="project" value="InterPro"/>
</dbReference>
<dbReference type="InterPro" id="IPR001148">
    <property type="entry name" value="CA_dom"/>
</dbReference>
<gene>
    <name evidence="5" type="ORF">C7M84_010196</name>
</gene>
<evidence type="ECO:0000256" key="3">
    <source>
        <dbReference type="SAM" id="SignalP"/>
    </source>
</evidence>
<dbReference type="SUPFAM" id="SSF51069">
    <property type="entry name" value="Carbonic anhydrase"/>
    <property type="match status" value="1"/>
</dbReference>
<accession>A0A3R7SR48</accession>
<comment type="similarity">
    <text evidence="1">Belongs to the alpha-carbonic anhydrase family.</text>
</comment>
<dbReference type="InterPro" id="IPR036398">
    <property type="entry name" value="CA_dom_sf"/>
</dbReference>
<dbReference type="GO" id="GO:0008270">
    <property type="term" value="F:zinc ion binding"/>
    <property type="evidence" value="ECO:0007669"/>
    <property type="project" value="InterPro"/>
</dbReference>
<dbReference type="Pfam" id="PF00194">
    <property type="entry name" value="Carb_anhydrase"/>
    <property type="match status" value="1"/>
</dbReference>
<feature type="compositionally biased region" description="Pro residues" evidence="2">
    <location>
        <begin position="188"/>
        <end position="202"/>
    </location>
</feature>
<keyword evidence="6" id="KW-1185">Reference proteome</keyword>
<feature type="signal peptide" evidence="3">
    <location>
        <begin position="1"/>
        <end position="19"/>
    </location>
</feature>
<evidence type="ECO:0000259" key="4">
    <source>
        <dbReference type="PROSITE" id="PS51144"/>
    </source>
</evidence>
<dbReference type="PANTHER" id="PTHR18952:SF208">
    <property type="entry name" value="CARBONIC ANHYDRASE XA-RELATED"/>
    <property type="match status" value="1"/>
</dbReference>
<dbReference type="PANTHER" id="PTHR18952">
    <property type="entry name" value="CARBONIC ANHYDRASE"/>
    <property type="match status" value="1"/>
</dbReference>
<sequence>MKGHLARVAIIASLHLVSANYQQEPEEVVFDWSSWWSYDGISGPGFWGIINRRWRLCSDGRRQSPVDLATAAVVYDHTLSRLDLASHKIDGTLSNTGFGLRWTANAGQTWGVTGGPLHYAHTLTHAVLRWSNASPATSTVGSEHSIEGQFFPAEDCSVVFHTSCPFFTLPPNYSPISSPPSSSTSPSPSLPTSPPPYPPPSPPTFPPFPIPSSISSSTSLSKVSSLSHSPFNSLTSFLPLTPPNPLPLPGPLLSFSSAIPLHLLSLTCSYNSHHSSLSLFLFSPFPMRVVSFSLSPLPLPLPLSLPSLLLLTLHNLCTPLTSIPHHLPQSPTVIASRLSLSLSLSPYSLSLLDLT</sequence>
<proteinExistence type="inferred from homology"/>
<reference evidence="5 6" key="1">
    <citation type="submission" date="2018-04" db="EMBL/GenBank/DDBJ databases">
        <authorList>
            <person name="Zhang X."/>
            <person name="Yuan J."/>
            <person name="Li F."/>
            <person name="Xiang J."/>
        </authorList>
    </citation>
    <scope>NUCLEOTIDE SEQUENCE [LARGE SCALE GENOMIC DNA]</scope>
    <source>
        <tissue evidence="5">Muscle</tissue>
    </source>
</reference>
<dbReference type="OrthoDB" id="5978072at2759"/>
<dbReference type="STRING" id="6689.A0A3R7SR48"/>
<dbReference type="PROSITE" id="PS51144">
    <property type="entry name" value="ALPHA_CA_2"/>
    <property type="match status" value="1"/>
</dbReference>
<evidence type="ECO:0000313" key="5">
    <source>
        <dbReference type="EMBL" id="ROT71480.1"/>
    </source>
</evidence>
<evidence type="ECO:0000313" key="6">
    <source>
        <dbReference type="Proteomes" id="UP000283509"/>
    </source>
</evidence>
<dbReference type="AlphaFoldDB" id="A0A3R7SR48"/>
<feature type="chain" id="PRO_5018677142" evidence="3">
    <location>
        <begin position="20"/>
        <end position="355"/>
    </location>
</feature>
<dbReference type="Proteomes" id="UP000283509">
    <property type="component" value="Unassembled WGS sequence"/>
</dbReference>
<keyword evidence="3" id="KW-0732">Signal</keyword>
<evidence type="ECO:0000256" key="1">
    <source>
        <dbReference type="ARBA" id="ARBA00010718"/>
    </source>
</evidence>
<comment type="caution">
    <text evidence="5">The sequence shown here is derived from an EMBL/GenBank/DDBJ whole genome shotgun (WGS) entry which is preliminary data.</text>
</comment>
<protein>
    <submittedName>
        <fullName evidence="5">Putative carbonic anhydrase-related protein 10</fullName>
    </submittedName>
</protein>
<feature type="domain" description="Alpha-carbonic anhydrase" evidence="4">
    <location>
        <begin position="34"/>
        <end position="355"/>
    </location>
</feature>
<dbReference type="GO" id="GO:0006730">
    <property type="term" value="P:one-carbon metabolic process"/>
    <property type="evidence" value="ECO:0007669"/>
    <property type="project" value="TreeGrafter"/>
</dbReference>
<name>A0A3R7SR48_PENVA</name>
<organism evidence="5 6">
    <name type="scientific">Penaeus vannamei</name>
    <name type="common">Whiteleg shrimp</name>
    <name type="synonym">Litopenaeus vannamei</name>
    <dbReference type="NCBI Taxonomy" id="6689"/>
    <lineage>
        <taxon>Eukaryota</taxon>
        <taxon>Metazoa</taxon>
        <taxon>Ecdysozoa</taxon>
        <taxon>Arthropoda</taxon>
        <taxon>Crustacea</taxon>
        <taxon>Multicrustacea</taxon>
        <taxon>Malacostraca</taxon>
        <taxon>Eumalacostraca</taxon>
        <taxon>Eucarida</taxon>
        <taxon>Decapoda</taxon>
        <taxon>Dendrobranchiata</taxon>
        <taxon>Penaeoidea</taxon>
        <taxon>Penaeidae</taxon>
        <taxon>Penaeus</taxon>
    </lineage>
</organism>
<evidence type="ECO:0000256" key="2">
    <source>
        <dbReference type="SAM" id="MobiDB-lite"/>
    </source>
</evidence>
<reference evidence="5 6" key="2">
    <citation type="submission" date="2019-01" db="EMBL/GenBank/DDBJ databases">
        <title>The decoding of complex shrimp genome reveals the adaptation for benthos swimmer, frequently molting mechanism and breeding impact on genome.</title>
        <authorList>
            <person name="Sun Y."/>
            <person name="Gao Y."/>
            <person name="Yu Y."/>
        </authorList>
    </citation>
    <scope>NUCLEOTIDE SEQUENCE [LARGE SCALE GENOMIC DNA]</scope>
    <source>
        <tissue evidence="5">Muscle</tissue>
    </source>
</reference>